<dbReference type="Proteomes" id="UP001362999">
    <property type="component" value="Unassembled WGS sequence"/>
</dbReference>
<gene>
    <name evidence="1" type="ORF">R3P38DRAFT_2567227</name>
</gene>
<accession>A0AAV9ZWD6</accession>
<name>A0AAV9ZWD6_9AGAR</name>
<sequence length="291" mass="32682">MILLILERSIRKVYRVRGGFNQRELDISFLVKAIGGPRLLYALQKSLRLASVSTIMRHHRIPKLIPSIGTPNKKEITSNIRSFFTPEIKPLPSFPNCSQLPGNVMMFDGVSLNPFLRYCAQRNAILGLCREHSKRVNTEVESLESLEIVRKALAETDKKSETRVCYGSDATVVAIAPYANEKHYTAVPIVASPTDKSESGLEFAEWLEIVLEAWRTDPNGEAMYGPIWSIESDGDGVFRLAKFTICMVQEVDRNSPLGRILEGCLGINRYTSKHGVIPGSDLKHVAKREFY</sequence>
<protein>
    <submittedName>
        <fullName evidence="1">Uncharacterized protein</fullName>
    </submittedName>
</protein>
<organism evidence="1 2">
    <name type="scientific">Favolaschia claudopus</name>
    <dbReference type="NCBI Taxonomy" id="2862362"/>
    <lineage>
        <taxon>Eukaryota</taxon>
        <taxon>Fungi</taxon>
        <taxon>Dikarya</taxon>
        <taxon>Basidiomycota</taxon>
        <taxon>Agaricomycotina</taxon>
        <taxon>Agaricomycetes</taxon>
        <taxon>Agaricomycetidae</taxon>
        <taxon>Agaricales</taxon>
        <taxon>Marasmiineae</taxon>
        <taxon>Mycenaceae</taxon>
        <taxon>Favolaschia</taxon>
    </lineage>
</organism>
<dbReference type="AlphaFoldDB" id="A0AAV9ZWD6"/>
<reference evidence="1 2" key="1">
    <citation type="journal article" date="2024" name="J Genomics">
        <title>Draft genome sequencing and assembly of Favolaschia claudopus CIRM-BRFM 2984 isolated from oak limbs.</title>
        <authorList>
            <person name="Navarro D."/>
            <person name="Drula E."/>
            <person name="Chaduli D."/>
            <person name="Cazenave R."/>
            <person name="Ahrendt S."/>
            <person name="Wang J."/>
            <person name="Lipzen A."/>
            <person name="Daum C."/>
            <person name="Barry K."/>
            <person name="Grigoriev I.V."/>
            <person name="Favel A."/>
            <person name="Rosso M.N."/>
            <person name="Martin F."/>
        </authorList>
    </citation>
    <scope>NUCLEOTIDE SEQUENCE [LARGE SCALE GENOMIC DNA]</scope>
    <source>
        <strain evidence="1 2">CIRM-BRFM 2984</strain>
    </source>
</reference>
<keyword evidence="2" id="KW-1185">Reference proteome</keyword>
<evidence type="ECO:0000313" key="1">
    <source>
        <dbReference type="EMBL" id="KAK6993248.1"/>
    </source>
</evidence>
<proteinExistence type="predicted"/>
<dbReference type="EMBL" id="JAWWNJ010000103">
    <property type="protein sequence ID" value="KAK6993248.1"/>
    <property type="molecule type" value="Genomic_DNA"/>
</dbReference>
<comment type="caution">
    <text evidence="1">The sequence shown here is derived from an EMBL/GenBank/DDBJ whole genome shotgun (WGS) entry which is preliminary data.</text>
</comment>
<evidence type="ECO:0000313" key="2">
    <source>
        <dbReference type="Proteomes" id="UP001362999"/>
    </source>
</evidence>